<comment type="caution">
    <text evidence="2">The sequence shown here is derived from an EMBL/GenBank/DDBJ whole genome shotgun (WGS) entry which is preliminary data.</text>
</comment>
<feature type="compositionally biased region" description="Polar residues" evidence="1">
    <location>
        <begin position="42"/>
        <end position="51"/>
    </location>
</feature>
<feature type="region of interest" description="Disordered" evidence="1">
    <location>
        <begin position="1"/>
        <end position="51"/>
    </location>
</feature>
<evidence type="ECO:0000256" key="1">
    <source>
        <dbReference type="SAM" id="MobiDB-lite"/>
    </source>
</evidence>
<feature type="compositionally biased region" description="Basic and acidic residues" evidence="1">
    <location>
        <begin position="15"/>
        <end position="31"/>
    </location>
</feature>
<dbReference type="AlphaFoldDB" id="A0AA38LKL6"/>
<reference evidence="2 3" key="1">
    <citation type="journal article" date="2021" name="Nat. Plants">
        <title>The Taxus genome provides insights into paclitaxel biosynthesis.</title>
        <authorList>
            <person name="Xiong X."/>
            <person name="Gou J."/>
            <person name="Liao Q."/>
            <person name="Li Y."/>
            <person name="Zhou Q."/>
            <person name="Bi G."/>
            <person name="Li C."/>
            <person name="Du R."/>
            <person name="Wang X."/>
            <person name="Sun T."/>
            <person name="Guo L."/>
            <person name="Liang H."/>
            <person name="Lu P."/>
            <person name="Wu Y."/>
            <person name="Zhang Z."/>
            <person name="Ro D.K."/>
            <person name="Shang Y."/>
            <person name="Huang S."/>
            <person name="Yan J."/>
        </authorList>
    </citation>
    <scope>NUCLEOTIDE SEQUENCE [LARGE SCALE GENOMIC DNA]</scope>
    <source>
        <strain evidence="2">Ta-2019</strain>
    </source>
</reference>
<protein>
    <submittedName>
        <fullName evidence="2">Uncharacterized protein</fullName>
    </submittedName>
</protein>
<feature type="non-terminal residue" evidence="2">
    <location>
        <position position="51"/>
    </location>
</feature>
<dbReference type="Proteomes" id="UP000824469">
    <property type="component" value="Unassembled WGS sequence"/>
</dbReference>
<dbReference type="EMBL" id="JAHRHJ020000001">
    <property type="protein sequence ID" value="KAH9328398.1"/>
    <property type="molecule type" value="Genomic_DNA"/>
</dbReference>
<gene>
    <name evidence="2" type="ORF">KI387_000506</name>
</gene>
<evidence type="ECO:0000313" key="2">
    <source>
        <dbReference type="EMBL" id="KAH9328398.1"/>
    </source>
</evidence>
<accession>A0AA38LKL6</accession>
<sequence>IITMSYSSEYEYESEQERVEREVEIGGHGRVGDATMGESEEGTQNVVAAAT</sequence>
<name>A0AA38LKL6_TAXCH</name>
<proteinExistence type="predicted"/>
<keyword evidence="3" id="KW-1185">Reference proteome</keyword>
<feature type="non-terminal residue" evidence="2">
    <location>
        <position position="1"/>
    </location>
</feature>
<evidence type="ECO:0000313" key="3">
    <source>
        <dbReference type="Proteomes" id="UP000824469"/>
    </source>
</evidence>
<organism evidence="2 3">
    <name type="scientific">Taxus chinensis</name>
    <name type="common">Chinese yew</name>
    <name type="synonym">Taxus wallichiana var. chinensis</name>
    <dbReference type="NCBI Taxonomy" id="29808"/>
    <lineage>
        <taxon>Eukaryota</taxon>
        <taxon>Viridiplantae</taxon>
        <taxon>Streptophyta</taxon>
        <taxon>Embryophyta</taxon>
        <taxon>Tracheophyta</taxon>
        <taxon>Spermatophyta</taxon>
        <taxon>Pinopsida</taxon>
        <taxon>Pinidae</taxon>
        <taxon>Conifers II</taxon>
        <taxon>Cupressales</taxon>
        <taxon>Taxaceae</taxon>
        <taxon>Taxus</taxon>
    </lineage>
</organism>